<reference evidence="1" key="1">
    <citation type="submission" date="2014-11" db="EMBL/GenBank/DDBJ databases">
        <authorList>
            <person name="Amaro Gonzalez C."/>
        </authorList>
    </citation>
    <scope>NUCLEOTIDE SEQUENCE</scope>
</reference>
<accession>A0A0E9WIK0</accession>
<protein>
    <submittedName>
        <fullName evidence="1">Uncharacterized protein</fullName>
    </submittedName>
</protein>
<organism evidence="1">
    <name type="scientific">Anguilla anguilla</name>
    <name type="common">European freshwater eel</name>
    <name type="synonym">Muraena anguilla</name>
    <dbReference type="NCBI Taxonomy" id="7936"/>
    <lineage>
        <taxon>Eukaryota</taxon>
        <taxon>Metazoa</taxon>
        <taxon>Chordata</taxon>
        <taxon>Craniata</taxon>
        <taxon>Vertebrata</taxon>
        <taxon>Euteleostomi</taxon>
        <taxon>Actinopterygii</taxon>
        <taxon>Neopterygii</taxon>
        <taxon>Teleostei</taxon>
        <taxon>Anguilliformes</taxon>
        <taxon>Anguillidae</taxon>
        <taxon>Anguilla</taxon>
    </lineage>
</organism>
<evidence type="ECO:0000313" key="1">
    <source>
        <dbReference type="EMBL" id="JAH89390.1"/>
    </source>
</evidence>
<dbReference type="AlphaFoldDB" id="A0A0E9WIK0"/>
<sequence>MFYIAWNLIILHKCSNLFCKVIGFIKLGTPWVFAVQQEAQVLLDFLSLLLTR</sequence>
<name>A0A0E9WIK0_ANGAN</name>
<dbReference type="EMBL" id="GBXM01019187">
    <property type="protein sequence ID" value="JAH89390.1"/>
    <property type="molecule type" value="Transcribed_RNA"/>
</dbReference>
<reference evidence="1" key="2">
    <citation type="journal article" date="2015" name="Fish Shellfish Immunol.">
        <title>Early steps in the European eel (Anguilla anguilla)-Vibrio vulnificus interaction in the gills: Role of the RtxA13 toxin.</title>
        <authorList>
            <person name="Callol A."/>
            <person name="Pajuelo D."/>
            <person name="Ebbesson L."/>
            <person name="Teles M."/>
            <person name="MacKenzie S."/>
            <person name="Amaro C."/>
        </authorList>
    </citation>
    <scope>NUCLEOTIDE SEQUENCE</scope>
</reference>
<proteinExistence type="predicted"/>